<dbReference type="EMBL" id="NQYH01000013">
    <property type="protein sequence ID" value="RIY39753.1"/>
    <property type="molecule type" value="Genomic_DNA"/>
</dbReference>
<dbReference type="OrthoDB" id="14727at2"/>
<dbReference type="SUPFAM" id="SSF52833">
    <property type="entry name" value="Thioredoxin-like"/>
    <property type="match status" value="1"/>
</dbReference>
<dbReference type="EMBL" id="NQOU01000003">
    <property type="protein sequence ID" value="RII82837.1"/>
    <property type="molecule type" value="Genomic_DNA"/>
</dbReference>
<evidence type="ECO:0000313" key="2">
    <source>
        <dbReference type="EMBL" id="RII82837.1"/>
    </source>
</evidence>
<dbReference type="RefSeq" id="WP_119442171.1">
    <property type="nucleotide sequence ID" value="NZ_CP170494.1"/>
</dbReference>
<dbReference type="InterPro" id="IPR036249">
    <property type="entry name" value="Thioredoxin-like_sf"/>
</dbReference>
<protein>
    <submittedName>
        <fullName evidence="3">CopG family transcriptional regulator</fullName>
    </submittedName>
</protein>
<keyword evidence="5" id="KW-1185">Reference proteome</keyword>
<dbReference type="Proteomes" id="UP000266483">
    <property type="component" value="Unassembled WGS sequence"/>
</dbReference>
<feature type="signal peptide" evidence="1">
    <location>
        <begin position="1"/>
        <end position="29"/>
    </location>
</feature>
<dbReference type="InterPro" id="IPR007332">
    <property type="entry name" value="DUF411"/>
</dbReference>
<name>A0A3A1YN98_9BURK</name>
<proteinExistence type="predicted"/>
<dbReference type="Pfam" id="PF04214">
    <property type="entry name" value="DUF411"/>
    <property type="match status" value="1"/>
</dbReference>
<comment type="caution">
    <text evidence="3">The sequence shown here is derived from an EMBL/GenBank/DDBJ whole genome shotgun (WGS) entry which is preliminary data.</text>
</comment>
<evidence type="ECO:0000256" key="1">
    <source>
        <dbReference type="SAM" id="SignalP"/>
    </source>
</evidence>
<evidence type="ECO:0000313" key="4">
    <source>
        <dbReference type="Proteomes" id="UP000266206"/>
    </source>
</evidence>
<dbReference type="Proteomes" id="UP000266206">
    <property type="component" value="Unassembled WGS sequence"/>
</dbReference>
<gene>
    <name evidence="2" type="ORF">CJO09_09670</name>
    <name evidence="3" type="ORF">CJP73_12990</name>
</gene>
<evidence type="ECO:0000313" key="5">
    <source>
        <dbReference type="Proteomes" id="UP000266483"/>
    </source>
</evidence>
<reference evidence="4 5" key="1">
    <citation type="submission" date="2017-08" db="EMBL/GenBank/DDBJ databases">
        <title>Pusillimonas indicus sp. nov., a member of the family Alcaligenaceae isolated from surface seawater.</title>
        <authorList>
            <person name="Li J."/>
        </authorList>
    </citation>
    <scope>NUCLEOTIDE SEQUENCE [LARGE SCALE GENOMIC DNA]</scope>
    <source>
        <strain evidence="2 5">17-4A</strain>
        <strain evidence="3 4">L52-1-41</strain>
    </source>
</reference>
<keyword evidence="1" id="KW-0732">Signal</keyword>
<organism evidence="3 4">
    <name type="scientific">Neopusillimonas maritima</name>
    <dbReference type="NCBI Taxonomy" id="2026239"/>
    <lineage>
        <taxon>Bacteria</taxon>
        <taxon>Pseudomonadati</taxon>
        <taxon>Pseudomonadota</taxon>
        <taxon>Betaproteobacteria</taxon>
        <taxon>Burkholderiales</taxon>
        <taxon>Alcaligenaceae</taxon>
        <taxon>Neopusillimonas</taxon>
    </lineage>
</organism>
<dbReference type="AlphaFoldDB" id="A0A3A1YN98"/>
<evidence type="ECO:0000313" key="3">
    <source>
        <dbReference type="EMBL" id="RIY39753.1"/>
    </source>
</evidence>
<feature type="chain" id="PRO_5017256633" evidence="1">
    <location>
        <begin position="30"/>
        <end position="165"/>
    </location>
</feature>
<sequence>MKTKKNPLYTSVTSILLATASTLAQPVLASSIQGFTDADERAITIYKSPSCGCCQSWVEYLEANGFKTKIVNTNSLYEIKQKHSVPREMASCHTALINGLVIEGHVPASDILAYLENPQFNIVGLSVPGMVQGTPGMETGKKEDYQVIAFSANGQQSVFREYKDY</sequence>
<accession>A0A3A1YN98</accession>